<proteinExistence type="predicted"/>
<reference evidence="2" key="1">
    <citation type="submission" date="2016-06" db="EMBL/GenBank/DDBJ databases">
        <title>Parallel loss of symbiosis genes in relatives of nitrogen-fixing non-legume Parasponia.</title>
        <authorList>
            <person name="Van Velzen R."/>
            <person name="Holmer R."/>
            <person name="Bu F."/>
            <person name="Rutten L."/>
            <person name="Van Zeijl A."/>
            <person name="Liu W."/>
            <person name="Santuari L."/>
            <person name="Cao Q."/>
            <person name="Sharma T."/>
            <person name="Shen D."/>
            <person name="Roswanjaya Y."/>
            <person name="Wardhani T."/>
            <person name="Kalhor M.S."/>
            <person name="Jansen J."/>
            <person name="Van den Hoogen J."/>
            <person name="Gungor B."/>
            <person name="Hartog M."/>
            <person name="Hontelez J."/>
            <person name="Verver J."/>
            <person name="Yang W.-C."/>
            <person name="Schijlen E."/>
            <person name="Repin R."/>
            <person name="Schilthuizen M."/>
            <person name="Schranz E."/>
            <person name="Heidstra R."/>
            <person name="Miyata K."/>
            <person name="Fedorova E."/>
            <person name="Kohlen W."/>
            <person name="Bisseling T."/>
            <person name="Smit S."/>
            <person name="Geurts R."/>
        </authorList>
    </citation>
    <scope>NUCLEOTIDE SEQUENCE [LARGE SCALE GENOMIC DNA]</scope>
    <source>
        <strain evidence="2">cv. WU1-14</strain>
    </source>
</reference>
<dbReference type="AlphaFoldDB" id="A0A2P5BHJ2"/>
<organism evidence="1 2">
    <name type="scientific">Parasponia andersonii</name>
    <name type="common">Sponia andersonii</name>
    <dbReference type="NCBI Taxonomy" id="3476"/>
    <lineage>
        <taxon>Eukaryota</taxon>
        <taxon>Viridiplantae</taxon>
        <taxon>Streptophyta</taxon>
        <taxon>Embryophyta</taxon>
        <taxon>Tracheophyta</taxon>
        <taxon>Spermatophyta</taxon>
        <taxon>Magnoliopsida</taxon>
        <taxon>eudicotyledons</taxon>
        <taxon>Gunneridae</taxon>
        <taxon>Pentapetalae</taxon>
        <taxon>rosids</taxon>
        <taxon>fabids</taxon>
        <taxon>Rosales</taxon>
        <taxon>Cannabaceae</taxon>
        <taxon>Parasponia</taxon>
    </lineage>
</organism>
<gene>
    <name evidence="1" type="ORF">PanWU01x14_239040</name>
</gene>
<keyword evidence="2" id="KW-1185">Reference proteome</keyword>
<sequence length="66" mass="7541">MVEPPLLEIMKYGGRRLVDEEQDEADLAMESLKLAFEVMPNAADLLRTIVKLKVTEVLKPTSKWHC</sequence>
<dbReference type="EMBL" id="JXTB01000280">
    <property type="protein sequence ID" value="PON48254.1"/>
    <property type="molecule type" value="Genomic_DNA"/>
</dbReference>
<dbReference type="OrthoDB" id="781635at2759"/>
<comment type="caution">
    <text evidence="1">The sequence shown here is derived from an EMBL/GenBank/DDBJ whole genome shotgun (WGS) entry which is preliminary data.</text>
</comment>
<evidence type="ECO:0000313" key="2">
    <source>
        <dbReference type="Proteomes" id="UP000237105"/>
    </source>
</evidence>
<accession>A0A2P5BHJ2</accession>
<dbReference type="Proteomes" id="UP000237105">
    <property type="component" value="Unassembled WGS sequence"/>
</dbReference>
<protein>
    <submittedName>
        <fullName evidence="1">Uncharacterized protein</fullName>
    </submittedName>
</protein>
<evidence type="ECO:0000313" key="1">
    <source>
        <dbReference type="EMBL" id="PON48254.1"/>
    </source>
</evidence>
<name>A0A2P5BHJ2_PARAD</name>